<feature type="region of interest" description="Disordered" evidence="1">
    <location>
        <begin position="317"/>
        <end position="338"/>
    </location>
</feature>
<feature type="compositionally biased region" description="Polar residues" evidence="1">
    <location>
        <begin position="138"/>
        <end position="151"/>
    </location>
</feature>
<dbReference type="EMBL" id="MU863624">
    <property type="protein sequence ID" value="KAK4106586.1"/>
    <property type="molecule type" value="Genomic_DNA"/>
</dbReference>
<reference evidence="3" key="2">
    <citation type="submission" date="2023-05" db="EMBL/GenBank/DDBJ databases">
        <authorList>
            <consortium name="Lawrence Berkeley National Laboratory"/>
            <person name="Steindorff A."/>
            <person name="Hensen N."/>
            <person name="Bonometti L."/>
            <person name="Westerberg I."/>
            <person name="Brannstrom I.O."/>
            <person name="Guillou S."/>
            <person name="Cros-Aarteil S."/>
            <person name="Calhoun S."/>
            <person name="Haridas S."/>
            <person name="Kuo A."/>
            <person name="Mondo S."/>
            <person name="Pangilinan J."/>
            <person name="Riley R."/>
            <person name="Labutti K."/>
            <person name="Andreopoulos B."/>
            <person name="Lipzen A."/>
            <person name="Chen C."/>
            <person name="Yanf M."/>
            <person name="Daum C."/>
            <person name="Ng V."/>
            <person name="Clum A."/>
            <person name="Ohm R."/>
            <person name="Martin F."/>
            <person name="Silar P."/>
            <person name="Natvig D."/>
            <person name="Lalanne C."/>
            <person name="Gautier V."/>
            <person name="Ament-Velasquez S.L."/>
            <person name="Kruys A."/>
            <person name="Hutchinson M.I."/>
            <person name="Powell A.J."/>
            <person name="Barry K."/>
            <person name="Miller A.N."/>
            <person name="Grigoriev I.V."/>
            <person name="Debuchy R."/>
            <person name="Gladieux P."/>
            <person name="Thoren M.H."/>
            <person name="Johannesson H."/>
        </authorList>
    </citation>
    <scope>NUCLEOTIDE SEQUENCE</scope>
    <source>
        <strain evidence="3">CBS 757.83</strain>
    </source>
</reference>
<proteinExistence type="predicted"/>
<dbReference type="SUPFAM" id="SSF81296">
    <property type="entry name" value="E set domains"/>
    <property type="match status" value="1"/>
</dbReference>
<feature type="domain" description="AMP-activated protein kinase glycogen-binding" evidence="2">
    <location>
        <begin position="6"/>
        <end position="98"/>
    </location>
</feature>
<dbReference type="InterPro" id="IPR032640">
    <property type="entry name" value="AMPK1_CBM"/>
</dbReference>
<protein>
    <recommendedName>
        <fullName evidence="2">AMP-activated protein kinase glycogen-binding domain-containing protein</fullName>
    </recommendedName>
</protein>
<keyword evidence="4" id="KW-1185">Reference proteome</keyword>
<feature type="compositionally biased region" description="Acidic residues" evidence="1">
    <location>
        <begin position="384"/>
        <end position="394"/>
    </location>
</feature>
<evidence type="ECO:0000313" key="3">
    <source>
        <dbReference type="EMBL" id="KAK4106586.1"/>
    </source>
</evidence>
<gene>
    <name evidence="3" type="ORF">N658DRAFT_503018</name>
</gene>
<feature type="compositionally biased region" description="Low complexity" evidence="1">
    <location>
        <begin position="493"/>
        <end position="505"/>
    </location>
</feature>
<feature type="compositionally biased region" description="Basic and acidic residues" evidence="1">
    <location>
        <begin position="163"/>
        <end position="178"/>
    </location>
</feature>
<feature type="region of interest" description="Disordered" evidence="1">
    <location>
        <begin position="355"/>
        <end position="659"/>
    </location>
</feature>
<sequence>MAPTQIPVVITYHKPGTRPPIYVAGTFSSPPWQPYEMERTRREDAEYDFTKEIRAEPGSKVQYKFRVGDGNWWVLKDDGPTVTDSAGNTNHVLEVKPQEDLSHDHAPESPKSQQSHDVGGDTPLSAAQAATQHAHSSVEQGATDRSGTGTPISARVAAEVADSAERLHEEVPQRKHAEAGASGDGGEPNAAEALPTRKAPESLESTVVILEPPPDSGRPSKVQHRGREATDDQEDFIADKSPLFAHECVGLYESDDEETGQGDSPGEDVAEDDERFYRSLVEDIDPDQIDLNDPTLERFPSARDDIMQAVRKLETGLPADQASFEGNPRSPVVMSSRRGTEDITGDFHLAAPQTPALSYHSSKRSARGSVSSIQAAASLHSISEAEEQAAEPEEANPRPAVVFTNPLKPKPKHLELPTSEEDEGVVLKDGVSPRTLKPMHRPVPMSEPSPPQSPPSTSNASGSLAPAEVELDKDRERSMQEVIIHPAPQVDQPGPAEAGPPTTATKEADHRPVPGHAQAAAADTAPSRTPSQRKPAASPSETRSNKELQQEQGPIGETLRRPRHDDDETADQSPPLSPRTSRATTESSTAKGPRASESDDSEQSKLQEVPRKRSGGGKQPRVGVRVRSAPGPAAATPGPASGAAGASGGHVPPAPPKKRGGWIRAILRFVFVEVIGRIIKGVLRLFGVGRRREAARRESVRTRA</sequence>
<feature type="compositionally biased region" description="Basic and acidic residues" evidence="1">
    <location>
        <begin position="594"/>
        <end position="611"/>
    </location>
</feature>
<accession>A0AAN6T702</accession>
<dbReference type="AlphaFoldDB" id="A0AAN6T702"/>
<dbReference type="Pfam" id="PF16561">
    <property type="entry name" value="AMPK1_CBM"/>
    <property type="match status" value="1"/>
</dbReference>
<dbReference type="Proteomes" id="UP001305647">
    <property type="component" value="Unassembled WGS sequence"/>
</dbReference>
<feature type="region of interest" description="Disordered" evidence="1">
    <location>
        <begin position="76"/>
        <end position="240"/>
    </location>
</feature>
<feature type="compositionally biased region" description="Low complexity" evidence="1">
    <location>
        <begin position="578"/>
        <end position="590"/>
    </location>
</feature>
<feature type="compositionally biased region" description="Polar residues" evidence="1">
    <location>
        <begin position="82"/>
        <end position="91"/>
    </location>
</feature>
<dbReference type="InterPro" id="IPR014756">
    <property type="entry name" value="Ig_E-set"/>
</dbReference>
<feature type="compositionally biased region" description="Basic and acidic residues" evidence="1">
    <location>
        <begin position="93"/>
        <end position="108"/>
    </location>
</feature>
<name>A0AAN6T702_9PEZI</name>
<feature type="compositionally biased region" description="Basic and acidic residues" evidence="1">
    <location>
        <begin position="470"/>
        <end position="479"/>
    </location>
</feature>
<feature type="compositionally biased region" description="Acidic residues" evidence="1">
    <location>
        <begin position="253"/>
        <end position="274"/>
    </location>
</feature>
<evidence type="ECO:0000256" key="1">
    <source>
        <dbReference type="SAM" id="MobiDB-lite"/>
    </source>
</evidence>
<feature type="compositionally biased region" description="Low complexity" evidence="1">
    <location>
        <begin position="628"/>
        <end position="644"/>
    </location>
</feature>
<dbReference type="CDD" id="cd02859">
    <property type="entry name" value="E_set_AMPKbeta_like_N"/>
    <property type="match status" value="1"/>
</dbReference>
<dbReference type="InterPro" id="IPR013783">
    <property type="entry name" value="Ig-like_fold"/>
</dbReference>
<dbReference type="Gene3D" id="2.60.40.10">
    <property type="entry name" value="Immunoglobulins"/>
    <property type="match status" value="1"/>
</dbReference>
<feature type="compositionally biased region" description="Pro residues" evidence="1">
    <location>
        <begin position="445"/>
        <end position="454"/>
    </location>
</feature>
<feature type="region of interest" description="Disordered" evidence="1">
    <location>
        <begin position="252"/>
        <end position="274"/>
    </location>
</feature>
<evidence type="ECO:0000313" key="4">
    <source>
        <dbReference type="Proteomes" id="UP001305647"/>
    </source>
</evidence>
<reference evidence="3" key="1">
    <citation type="journal article" date="2023" name="Mol. Phylogenet. Evol.">
        <title>Genome-scale phylogeny and comparative genomics of the fungal order Sordariales.</title>
        <authorList>
            <person name="Hensen N."/>
            <person name="Bonometti L."/>
            <person name="Westerberg I."/>
            <person name="Brannstrom I.O."/>
            <person name="Guillou S."/>
            <person name="Cros-Aarteil S."/>
            <person name="Calhoun S."/>
            <person name="Haridas S."/>
            <person name="Kuo A."/>
            <person name="Mondo S."/>
            <person name="Pangilinan J."/>
            <person name="Riley R."/>
            <person name="LaButti K."/>
            <person name="Andreopoulos B."/>
            <person name="Lipzen A."/>
            <person name="Chen C."/>
            <person name="Yan M."/>
            <person name="Daum C."/>
            <person name="Ng V."/>
            <person name="Clum A."/>
            <person name="Steindorff A."/>
            <person name="Ohm R.A."/>
            <person name="Martin F."/>
            <person name="Silar P."/>
            <person name="Natvig D.O."/>
            <person name="Lalanne C."/>
            <person name="Gautier V."/>
            <person name="Ament-Velasquez S.L."/>
            <person name="Kruys A."/>
            <person name="Hutchinson M.I."/>
            <person name="Powell A.J."/>
            <person name="Barry K."/>
            <person name="Miller A.N."/>
            <person name="Grigoriev I.V."/>
            <person name="Debuchy R."/>
            <person name="Gladieux P."/>
            <person name="Hiltunen Thoren M."/>
            <person name="Johannesson H."/>
        </authorList>
    </citation>
    <scope>NUCLEOTIDE SEQUENCE</scope>
    <source>
        <strain evidence="3">CBS 757.83</strain>
    </source>
</reference>
<comment type="caution">
    <text evidence="3">The sequence shown here is derived from an EMBL/GenBank/DDBJ whole genome shotgun (WGS) entry which is preliminary data.</text>
</comment>
<evidence type="ECO:0000259" key="2">
    <source>
        <dbReference type="Pfam" id="PF16561"/>
    </source>
</evidence>
<organism evidence="3 4">
    <name type="scientific">Parathielavia hyrcaniae</name>
    <dbReference type="NCBI Taxonomy" id="113614"/>
    <lineage>
        <taxon>Eukaryota</taxon>
        <taxon>Fungi</taxon>
        <taxon>Dikarya</taxon>
        <taxon>Ascomycota</taxon>
        <taxon>Pezizomycotina</taxon>
        <taxon>Sordariomycetes</taxon>
        <taxon>Sordariomycetidae</taxon>
        <taxon>Sordariales</taxon>
        <taxon>Chaetomiaceae</taxon>
        <taxon>Parathielavia</taxon>
    </lineage>
</organism>
<feature type="compositionally biased region" description="Low complexity" evidence="1">
    <location>
        <begin position="125"/>
        <end position="137"/>
    </location>
</feature>